<accession>A0A3P7KLL8</accession>
<keyword evidence="3" id="KW-1185">Reference proteome</keyword>
<feature type="domain" description="Dipeptidylpeptidase IV N-terminal" evidence="1">
    <location>
        <begin position="21"/>
        <end position="294"/>
    </location>
</feature>
<dbReference type="Pfam" id="PF00930">
    <property type="entry name" value="DPPIV_N"/>
    <property type="match status" value="1"/>
</dbReference>
<name>A0A3P7KLL8_STRVU</name>
<gene>
    <name evidence="2" type="ORF">SVUK_LOCUS3776</name>
</gene>
<feature type="non-terminal residue" evidence="2">
    <location>
        <position position="376"/>
    </location>
</feature>
<proteinExistence type="predicted"/>
<dbReference type="PANTHER" id="PTHR11731">
    <property type="entry name" value="PROTEASE FAMILY S9B,C DIPEPTIDYL-PEPTIDASE IV-RELATED"/>
    <property type="match status" value="1"/>
</dbReference>
<evidence type="ECO:0000313" key="2">
    <source>
        <dbReference type="EMBL" id="VDM68778.1"/>
    </source>
</evidence>
<dbReference type="GO" id="GO:0008239">
    <property type="term" value="F:dipeptidyl-peptidase activity"/>
    <property type="evidence" value="ECO:0007669"/>
    <property type="project" value="TreeGrafter"/>
</dbReference>
<dbReference type="InterPro" id="IPR002469">
    <property type="entry name" value="Peptidase_S9B_N"/>
</dbReference>
<dbReference type="AlphaFoldDB" id="A0A3P7KLL8"/>
<dbReference type="Proteomes" id="UP000270094">
    <property type="component" value="Unassembled WGS sequence"/>
</dbReference>
<dbReference type="SUPFAM" id="SSF82171">
    <property type="entry name" value="DPP6 N-terminal domain-like"/>
    <property type="match status" value="1"/>
</dbReference>
<dbReference type="EMBL" id="UYYB01009951">
    <property type="protein sequence ID" value="VDM68778.1"/>
    <property type="molecule type" value="Genomic_DNA"/>
</dbReference>
<protein>
    <recommendedName>
        <fullName evidence="1">Dipeptidylpeptidase IV N-terminal domain-containing protein</fullName>
    </recommendedName>
</protein>
<evidence type="ECO:0000313" key="3">
    <source>
        <dbReference type="Proteomes" id="UP000270094"/>
    </source>
</evidence>
<organism evidence="2 3">
    <name type="scientific">Strongylus vulgaris</name>
    <name type="common">Blood worm</name>
    <dbReference type="NCBI Taxonomy" id="40348"/>
    <lineage>
        <taxon>Eukaryota</taxon>
        <taxon>Metazoa</taxon>
        <taxon>Ecdysozoa</taxon>
        <taxon>Nematoda</taxon>
        <taxon>Chromadorea</taxon>
        <taxon>Rhabditida</taxon>
        <taxon>Rhabditina</taxon>
        <taxon>Rhabditomorpha</taxon>
        <taxon>Strongyloidea</taxon>
        <taxon>Strongylidae</taxon>
        <taxon>Strongylus</taxon>
    </lineage>
</organism>
<dbReference type="PANTHER" id="PTHR11731:SF193">
    <property type="entry name" value="DIPEPTIDYL PEPTIDASE 9"/>
    <property type="match status" value="1"/>
</dbReference>
<dbReference type="InterPro" id="IPR050278">
    <property type="entry name" value="Serine_Prot_S9B/DPPIV"/>
</dbReference>
<reference evidence="2 3" key="1">
    <citation type="submission" date="2018-11" db="EMBL/GenBank/DDBJ databases">
        <authorList>
            <consortium name="Pathogen Informatics"/>
        </authorList>
    </citation>
    <scope>NUCLEOTIDE SEQUENCE [LARGE SCALE GENOMIC DNA]</scope>
</reference>
<dbReference type="OrthoDB" id="5840205at2759"/>
<dbReference type="Gene3D" id="2.140.10.30">
    <property type="entry name" value="Dipeptidylpeptidase IV, N-terminal domain"/>
    <property type="match status" value="1"/>
</dbReference>
<dbReference type="GO" id="GO:0006508">
    <property type="term" value="P:proteolysis"/>
    <property type="evidence" value="ECO:0007669"/>
    <property type="project" value="InterPro"/>
</dbReference>
<evidence type="ECO:0000259" key="1">
    <source>
        <dbReference type="Pfam" id="PF00930"/>
    </source>
</evidence>
<sequence length="376" mass="41960">MAQDHNCGTIHIERDGSLIYQTTSTDPNISNGVPAFIIQEELDRFQAVWWSPNTTRLLYERVDETLVRSLMFVCPGREAAAPMKYPVAGTDNHTSQLRLVIVDGNNCLLRQRIKVLDCGLRSPLKSRYPWVEYISRAGFLNDGKTIWVQVMNRIQSQAALIILPESEFEGITPSGPVAEPCIVKDEISSAWINNHNAIVPLDGTDSTVEFIYASEQSSNCHLYYISAQIVNNEVAEVHERVVTQGEFSVCKSTSLVIDKNRRLVYYIANVATPTEWSVCVSNYDETVAEMRCLTEKGLSFKGERACHNLCLLPSSGFACWMTSLSQPPQCRYYSLVFSEDSVLPSATLVAQIGLSGYNLPATVQINDIPVIVEYLS</sequence>